<dbReference type="GO" id="GO:0006402">
    <property type="term" value="P:mRNA catabolic process"/>
    <property type="evidence" value="ECO:0007669"/>
    <property type="project" value="TreeGrafter"/>
</dbReference>
<dbReference type="GO" id="GO:0005829">
    <property type="term" value="C:cytosol"/>
    <property type="evidence" value="ECO:0007669"/>
    <property type="project" value="TreeGrafter"/>
</dbReference>
<feature type="domain" description="S1 motif" evidence="1">
    <location>
        <begin position="230"/>
        <end position="315"/>
    </location>
</feature>
<dbReference type="PANTHER" id="PTHR23355:SF9">
    <property type="entry name" value="DIS3-LIKE EXONUCLEASE 2"/>
    <property type="match status" value="1"/>
</dbReference>
<dbReference type="SUPFAM" id="SSF50249">
    <property type="entry name" value="Nucleic acid-binding proteins"/>
    <property type="match status" value="2"/>
</dbReference>
<comment type="caution">
    <text evidence="2">The sequence shown here is derived from an EMBL/GenBank/DDBJ whole genome shotgun (WGS) entry which is preliminary data.</text>
</comment>
<evidence type="ECO:0000313" key="3">
    <source>
        <dbReference type="Proteomes" id="UP000807850"/>
    </source>
</evidence>
<dbReference type="EMBL" id="JACQAY010000212">
    <property type="protein sequence ID" value="MBI3539924.1"/>
    <property type="molecule type" value="Genomic_DNA"/>
</dbReference>
<dbReference type="SMART" id="SM00955">
    <property type="entry name" value="RNB"/>
    <property type="match status" value="1"/>
</dbReference>
<gene>
    <name evidence="2" type="ORF">HY076_06595</name>
</gene>
<organism evidence="2 3">
    <name type="scientific">Eiseniibacteriota bacterium</name>
    <dbReference type="NCBI Taxonomy" id="2212470"/>
    <lineage>
        <taxon>Bacteria</taxon>
        <taxon>Candidatus Eiseniibacteriota</taxon>
    </lineage>
</organism>
<dbReference type="Proteomes" id="UP000807850">
    <property type="component" value="Unassembled WGS sequence"/>
</dbReference>
<evidence type="ECO:0000259" key="1">
    <source>
        <dbReference type="PROSITE" id="PS50126"/>
    </source>
</evidence>
<protein>
    <submittedName>
        <fullName evidence="2">RNB domain-containing ribonuclease</fullName>
    </submittedName>
</protein>
<dbReference type="AlphaFoldDB" id="A0A9D6LC08"/>
<dbReference type="InterPro" id="IPR001900">
    <property type="entry name" value="RNase_II/R"/>
</dbReference>
<name>A0A9D6LC08_UNCEI</name>
<dbReference type="PROSITE" id="PS50126">
    <property type="entry name" value="S1"/>
    <property type="match status" value="1"/>
</dbReference>
<dbReference type="InterPro" id="IPR012340">
    <property type="entry name" value="NA-bd_OB-fold"/>
</dbReference>
<dbReference type="InterPro" id="IPR050180">
    <property type="entry name" value="RNR_Ribonuclease"/>
</dbReference>
<dbReference type="GO" id="GO:0004540">
    <property type="term" value="F:RNA nuclease activity"/>
    <property type="evidence" value="ECO:0007669"/>
    <property type="project" value="InterPro"/>
</dbReference>
<evidence type="ECO:0000313" key="2">
    <source>
        <dbReference type="EMBL" id="MBI3539924.1"/>
    </source>
</evidence>
<reference evidence="2" key="1">
    <citation type="submission" date="2020-07" db="EMBL/GenBank/DDBJ databases">
        <title>Huge and variable diversity of episymbiotic CPR bacteria and DPANN archaea in groundwater ecosystems.</title>
        <authorList>
            <person name="He C.Y."/>
            <person name="Keren R."/>
            <person name="Whittaker M."/>
            <person name="Farag I.F."/>
            <person name="Doudna J."/>
            <person name="Cate J.H.D."/>
            <person name="Banfield J.F."/>
        </authorList>
    </citation>
    <scope>NUCLEOTIDE SEQUENCE</scope>
    <source>
        <strain evidence="2">NC_groundwater_928_Pr1_S-0.2um_72_17</strain>
    </source>
</reference>
<dbReference type="GO" id="GO:0003723">
    <property type="term" value="F:RNA binding"/>
    <property type="evidence" value="ECO:0007669"/>
    <property type="project" value="InterPro"/>
</dbReference>
<dbReference type="PANTHER" id="PTHR23355">
    <property type="entry name" value="RIBONUCLEASE"/>
    <property type="match status" value="1"/>
</dbReference>
<dbReference type="Gene3D" id="2.40.50.140">
    <property type="entry name" value="Nucleic acid-binding proteins"/>
    <property type="match status" value="1"/>
</dbReference>
<proteinExistence type="predicted"/>
<accession>A0A9D6LC08</accession>
<dbReference type="InterPro" id="IPR003029">
    <property type="entry name" value="S1_domain"/>
</dbReference>
<dbReference type="Pfam" id="PF00773">
    <property type="entry name" value="RNB"/>
    <property type="match status" value="1"/>
</dbReference>
<dbReference type="Pfam" id="PF00575">
    <property type="entry name" value="S1"/>
    <property type="match status" value="1"/>
</dbReference>
<sequence length="324" mass="36589">MTLARGLRGRRRAAGALDLDVPEVKAWVDERGRTVRFERRAHLESHELIEEFMLLANRCVGAAAARGGAAAGPGGGLLYRVHDPPGERKLEDLDRMLKALALPRPGDLRDPARALQTILAVRLDPPRRRLVHRLVLRSLARARYFERDTGHFGLAAREYCHFTSPIRRYPDLHNHRRVREWIRGRPSGAWDPAALEALATRTSATEQNAAEAEREATKVKGLRVLEGRLGERASGIITGFIPLGFFVELDDEPLEGFVRVGHDLDDHFVLDPSGVRMMGRRSRRRFSLGDPVRVIVARVDVPARECDFALELPQRRRHPHSRRA</sequence>